<dbReference type="Proteomes" id="UP001230807">
    <property type="component" value="Unassembled WGS sequence"/>
</dbReference>
<dbReference type="InterPro" id="IPR015424">
    <property type="entry name" value="PyrdxlP-dep_Trfase"/>
</dbReference>
<sequence>MLEFRRATPEDAAAIHRLNYETFVEEIPQHHPNAERLLVDRFHDTNTYWIGLADGQLVAMCAIRDKHPFSLEQKGVTLPPGEWIEVRLLAVTPAYRNTRTFAGLMRAMLMEATDRGVEGIVISGTVREQKLYRRFGFIPFAEPVGTAEALYVPMQLTRSGFMQSETAPTLRPKLLLAGPVELSNQVRAALAAQPVSHRSAEASRLLHSVQSRLSHLVKLPHVYTLLGSGTIANDAVAAQLSGRGVIIDTGEFGRRLIDHANRAGLEFDVIPLSAGCRLDLKRIGQHAPNWIWTVHCETSTGKLVNLDQLRQYAQMYPTKIAIDAISAVGTKVTDYSFAHLVTFVSGKALRNAPGLAFIAMRDRAVPNPMIPRYLDLASYDPIAFTQSVPLIQAMDIALSELTDAEIATHQSKLDVFVHELVRRGIPVELGDDQAPGIFSLTLPDTLSSIELGHQLAFHGYQVQYESVYLRRANCLQVATMGWTTERDLQQVAAYIGTWLQKKTATPESDGFRRGNLGGPNDESFDRGVLS</sequence>
<dbReference type="SUPFAM" id="SSF53383">
    <property type="entry name" value="PLP-dependent transferases"/>
    <property type="match status" value="1"/>
</dbReference>
<dbReference type="Gene3D" id="3.40.630.30">
    <property type="match status" value="1"/>
</dbReference>
<dbReference type="Gene3D" id="3.40.640.10">
    <property type="entry name" value="Type I PLP-dependent aspartate aminotransferase-like (Major domain)"/>
    <property type="match status" value="1"/>
</dbReference>
<evidence type="ECO:0000256" key="2">
    <source>
        <dbReference type="ARBA" id="ARBA00022898"/>
    </source>
</evidence>
<dbReference type="GO" id="GO:0016746">
    <property type="term" value="F:acyltransferase activity"/>
    <property type="evidence" value="ECO:0007669"/>
    <property type="project" value="UniProtKB-KW"/>
</dbReference>
<keyword evidence="6" id="KW-1185">Reference proteome</keyword>
<dbReference type="EC" id="2.3.1.-" evidence="5"/>
<keyword evidence="2" id="KW-0663">Pyridoxal phosphate</keyword>
<name>A0ABT7MRI0_9BACL</name>
<dbReference type="InterPro" id="IPR015422">
    <property type="entry name" value="PyrdxlP-dep_Trfase_small"/>
</dbReference>
<protein>
    <submittedName>
        <fullName evidence="5">GNAT family N-acetyltransferase</fullName>
        <ecNumber evidence="5">2.3.1.-</ecNumber>
    </submittedName>
</protein>
<dbReference type="PANTHER" id="PTHR21152:SF40">
    <property type="entry name" value="ALANINE--GLYOXYLATE AMINOTRANSFERASE"/>
    <property type="match status" value="1"/>
</dbReference>
<gene>
    <name evidence="5" type="ORF">QR695_12255</name>
</gene>
<evidence type="ECO:0000313" key="6">
    <source>
        <dbReference type="Proteomes" id="UP001230807"/>
    </source>
</evidence>
<dbReference type="RefSeq" id="WP_214833471.1">
    <property type="nucleotide sequence ID" value="NZ_CP183077.1"/>
</dbReference>
<dbReference type="InterPro" id="IPR016181">
    <property type="entry name" value="Acyl_CoA_acyltransferase"/>
</dbReference>
<evidence type="ECO:0000256" key="1">
    <source>
        <dbReference type="ARBA" id="ARBA00001933"/>
    </source>
</evidence>
<dbReference type="EMBL" id="JASWER010000011">
    <property type="protein sequence ID" value="MDL5377771.1"/>
    <property type="molecule type" value="Genomic_DNA"/>
</dbReference>
<dbReference type="InterPro" id="IPR015421">
    <property type="entry name" value="PyrdxlP-dep_Trfase_major"/>
</dbReference>
<dbReference type="Gene3D" id="3.90.1150.10">
    <property type="entry name" value="Aspartate Aminotransferase, domain 1"/>
    <property type="match status" value="1"/>
</dbReference>
<accession>A0ABT7MRI0</accession>
<dbReference type="InterPro" id="IPR000182">
    <property type="entry name" value="GNAT_dom"/>
</dbReference>
<evidence type="ECO:0000313" key="5">
    <source>
        <dbReference type="EMBL" id="MDL5377771.1"/>
    </source>
</evidence>
<comment type="cofactor">
    <cofactor evidence="1">
        <name>pyridoxal 5'-phosphate</name>
        <dbReference type="ChEBI" id="CHEBI:597326"/>
    </cofactor>
</comment>
<evidence type="ECO:0000259" key="4">
    <source>
        <dbReference type="PROSITE" id="PS51186"/>
    </source>
</evidence>
<proteinExistence type="predicted"/>
<feature type="domain" description="N-acetyltransferase" evidence="4">
    <location>
        <begin position="2"/>
        <end position="157"/>
    </location>
</feature>
<dbReference type="PANTHER" id="PTHR21152">
    <property type="entry name" value="AMINOTRANSFERASE CLASS V"/>
    <property type="match status" value="1"/>
</dbReference>
<evidence type="ECO:0000256" key="3">
    <source>
        <dbReference type="SAM" id="MobiDB-lite"/>
    </source>
</evidence>
<dbReference type="SUPFAM" id="SSF55729">
    <property type="entry name" value="Acyl-CoA N-acyltransferases (Nat)"/>
    <property type="match status" value="1"/>
</dbReference>
<dbReference type="Pfam" id="PF00583">
    <property type="entry name" value="Acetyltransf_1"/>
    <property type="match status" value="1"/>
</dbReference>
<organism evidence="5 6">
    <name type="scientific">Exiguobacterium mexicanum</name>
    <dbReference type="NCBI Taxonomy" id="340146"/>
    <lineage>
        <taxon>Bacteria</taxon>
        <taxon>Bacillati</taxon>
        <taxon>Bacillota</taxon>
        <taxon>Bacilli</taxon>
        <taxon>Bacillales</taxon>
        <taxon>Bacillales Family XII. Incertae Sedis</taxon>
        <taxon>Exiguobacterium</taxon>
    </lineage>
</organism>
<keyword evidence="5" id="KW-0012">Acyltransferase</keyword>
<feature type="region of interest" description="Disordered" evidence="3">
    <location>
        <begin position="505"/>
        <end position="530"/>
    </location>
</feature>
<reference evidence="5 6" key="1">
    <citation type="submission" date="2023-06" db="EMBL/GenBank/DDBJ databases">
        <title>Influencing factors and mechanism of Cr(VI) reduction by facultative anaerobic Exiguobacterium sp. PY14.</title>
        <authorList>
            <person name="Zou L."/>
        </authorList>
    </citation>
    <scope>NUCLEOTIDE SEQUENCE [LARGE SCALE GENOMIC DNA]</scope>
    <source>
        <strain evidence="5 6">PY14</strain>
    </source>
</reference>
<dbReference type="PROSITE" id="PS51186">
    <property type="entry name" value="GNAT"/>
    <property type="match status" value="1"/>
</dbReference>
<comment type="caution">
    <text evidence="5">The sequence shown here is derived from an EMBL/GenBank/DDBJ whole genome shotgun (WGS) entry which is preliminary data.</text>
</comment>
<keyword evidence="5" id="KW-0808">Transferase</keyword>